<dbReference type="InterPro" id="IPR013632">
    <property type="entry name" value="Rad51_C"/>
</dbReference>
<feature type="region of interest" description="Disordered" evidence="7">
    <location>
        <begin position="323"/>
        <end position="344"/>
    </location>
</feature>
<feature type="region of interest" description="Disordered" evidence="7">
    <location>
        <begin position="431"/>
        <end position="457"/>
    </location>
</feature>
<dbReference type="InterPro" id="IPR027417">
    <property type="entry name" value="P-loop_NTPase"/>
</dbReference>
<dbReference type="SUPFAM" id="SSF52540">
    <property type="entry name" value="P-loop containing nucleoside triphosphate hydrolases"/>
    <property type="match status" value="1"/>
</dbReference>
<keyword evidence="2" id="KW-0547">Nucleotide-binding</keyword>
<comment type="caution">
    <text evidence="9">The sequence shown here is derived from an EMBL/GenBank/DDBJ whole genome shotgun (WGS) entry which is preliminary data.</text>
</comment>
<dbReference type="CDD" id="cd19491">
    <property type="entry name" value="XRCC3"/>
    <property type="match status" value="1"/>
</dbReference>
<feature type="compositionally biased region" description="Basic and acidic residues" evidence="7">
    <location>
        <begin position="432"/>
        <end position="445"/>
    </location>
</feature>
<keyword evidence="6" id="KW-0539">Nucleus</keyword>
<evidence type="ECO:0000259" key="8">
    <source>
        <dbReference type="PROSITE" id="PS50162"/>
    </source>
</evidence>
<evidence type="ECO:0000256" key="2">
    <source>
        <dbReference type="ARBA" id="ARBA00022741"/>
    </source>
</evidence>
<dbReference type="PANTHER" id="PTHR46487">
    <property type="entry name" value="DNA REPAIR PROTEIN XRCC3"/>
    <property type="match status" value="1"/>
</dbReference>
<keyword evidence="9" id="KW-0378">Hydrolase</keyword>
<evidence type="ECO:0000313" key="9">
    <source>
        <dbReference type="EMBL" id="KAJ7046539.1"/>
    </source>
</evidence>
<dbReference type="InterPro" id="IPR047348">
    <property type="entry name" value="XRCC3-like_C"/>
</dbReference>
<dbReference type="GO" id="GO:0000722">
    <property type="term" value="P:telomere maintenance via recombination"/>
    <property type="evidence" value="ECO:0007669"/>
    <property type="project" value="TreeGrafter"/>
</dbReference>
<comment type="subcellular location">
    <subcellularLocation>
        <location evidence="1">Nucleus</location>
    </subcellularLocation>
</comment>
<accession>A0AAD6XIR2</accession>
<dbReference type="GO" id="GO:0033065">
    <property type="term" value="C:Rad51C-XRCC3 complex"/>
    <property type="evidence" value="ECO:0007669"/>
    <property type="project" value="TreeGrafter"/>
</dbReference>
<dbReference type="GO" id="GO:0000400">
    <property type="term" value="F:four-way junction DNA binding"/>
    <property type="evidence" value="ECO:0007669"/>
    <property type="project" value="TreeGrafter"/>
</dbReference>
<dbReference type="GO" id="GO:0061982">
    <property type="term" value="P:meiosis I cell cycle process"/>
    <property type="evidence" value="ECO:0007669"/>
    <property type="project" value="UniProtKB-ARBA"/>
</dbReference>
<dbReference type="InterPro" id="IPR020588">
    <property type="entry name" value="RecA_ATP-bd"/>
</dbReference>
<gene>
    <name evidence="9" type="ORF">C8F04DRAFT_200399</name>
</gene>
<dbReference type="EMBL" id="JARJCM010000002">
    <property type="protein sequence ID" value="KAJ7046539.1"/>
    <property type="molecule type" value="Genomic_DNA"/>
</dbReference>
<reference evidence="9" key="1">
    <citation type="submission" date="2023-03" db="EMBL/GenBank/DDBJ databases">
        <title>Massive genome expansion in bonnet fungi (Mycena s.s.) driven by repeated elements and novel gene families across ecological guilds.</title>
        <authorList>
            <consortium name="Lawrence Berkeley National Laboratory"/>
            <person name="Harder C.B."/>
            <person name="Miyauchi S."/>
            <person name="Viragh M."/>
            <person name="Kuo A."/>
            <person name="Thoen E."/>
            <person name="Andreopoulos B."/>
            <person name="Lu D."/>
            <person name="Skrede I."/>
            <person name="Drula E."/>
            <person name="Henrissat B."/>
            <person name="Morin E."/>
            <person name="Kohler A."/>
            <person name="Barry K."/>
            <person name="LaButti K."/>
            <person name="Morin E."/>
            <person name="Salamov A."/>
            <person name="Lipzen A."/>
            <person name="Mereny Z."/>
            <person name="Hegedus B."/>
            <person name="Baldrian P."/>
            <person name="Stursova M."/>
            <person name="Weitz H."/>
            <person name="Taylor A."/>
            <person name="Grigoriev I.V."/>
            <person name="Nagy L.G."/>
            <person name="Martin F."/>
            <person name="Kauserud H."/>
        </authorList>
    </citation>
    <scope>NUCLEOTIDE SEQUENCE</scope>
    <source>
        <strain evidence="9">CBHHK200</strain>
    </source>
</reference>
<organism evidence="9 10">
    <name type="scientific">Mycena alexandri</name>
    <dbReference type="NCBI Taxonomy" id="1745969"/>
    <lineage>
        <taxon>Eukaryota</taxon>
        <taxon>Fungi</taxon>
        <taxon>Dikarya</taxon>
        <taxon>Basidiomycota</taxon>
        <taxon>Agaricomycotina</taxon>
        <taxon>Agaricomycetes</taxon>
        <taxon>Agaricomycetidae</taxon>
        <taxon>Agaricales</taxon>
        <taxon>Marasmiineae</taxon>
        <taxon>Mycenaceae</taxon>
        <taxon>Mycena</taxon>
    </lineage>
</organism>
<feature type="domain" description="RecA family profile 1" evidence="8">
    <location>
        <begin position="75"/>
        <end position="257"/>
    </location>
</feature>
<dbReference type="AlphaFoldDB" id="A0AAD6XIR2"/>
<evidence type="ECO:0000256" key="1">
    <source>
        <dbReference type="ARBA" id="ARBA00004123"/>
    </source>
</evidence>
<protein>
    <submittedName>
        <fullName evidence="9">P-loop containing nucleoside triphosphate hydrolase protein</fullName>
    </submittedName>
</protein>
<sequence>MDSIQLSALPYLTRTQKEALKKGTLQTVADLLLISPQDLGRRCRISPLEAKSIFTAVCQNNSPQIRSLADVVDEQEQLCSTGDGYLDAALGGGVRTGMVWEVFGQSAAGKTQMALQLSLLVQIPVTLGGLSGSACYITISSKLPTSRLLQIVQAHPLLSKEICGLENINTIKSPTIPILLHVLSKILPDLIAKKATEPNSKPVKLVVIDALAELFHADDKTTTSTLVDRSHNIVEVSTLLHSLASSHNLAVLVLNEVSDVFNRGDPAEANSVGDLGYKQQSKWFGGADSVSGEANKEASLGLVWANQVNTRIMFSRTGRRRHLEDSFSSKRPKANGGQSSGDNDAALDDEAILIRRMSIIFSSVAAPCSLDYIVTAAGISVLPDEDILLRPEDAFPPSQPEPDHDIFPTSPGDIFPTDAMPSSQVAPLDAGLAEHDAQSETRRGEDEEWENYWNADDMSGDIYNSVALNGEEI</sequence>
<dbReference type="GO" id="GO:0090656">
    <property type="term" value="P:t-circle formation"/>
    <property type="evidence" value="ECO:0007669"/>
    <property type="project" value="TreeGrafter"/>
</dbReference>
<dbReference type="Pfam" id="PF08423">
    <property type="entry name" value="Rad51"/>
    <property type="match status" value="1"/>
</dbReference>
<dbReference type="PROSITE" id="PS50162">
    <property type="entry name" value="RECA_2"/>
    <property type="match status" value="1"/>
</dbReference>
<dbReference type="GO" id="GO:0005524">
    <property type="term" value="F:ATP binding"/>
    <property type="evidence" value="ECO:0007669"/>
    <property type="project" value="UniProtKB-KW"/>
</dbReference>
<evidence type="ECO:0000256" key="7">
    <source>
        <dbReference type="SAM" id="MobiDB-lite"/>
    </source>
</evidence>
<dbReference type="GO" id="GO:0045003">
    <property type="term" value="P:double-strand break repair via synthesis-dependent strand annealing"/>
    <property type="evidence" value="ECO:0007669"/>
    <property type="project" value="TreeGrafter"/>
</dbReference>
<dbReference type="Gene3D" id="3.40.50.300">
    <property type="entry name" value="P-loop containing nucleotide triphosphate hydrolases"/>
    <property type="match status" value="1"/>
</dbReference>
<evidence type="ECO:0000256" key="6">
    <source>
        <dbReference type="ARBA" id="ARBA00023242"/>
    </source>
</evidence>
<proteinExistence type="predicted"/>
<evidence type="ECO:0000256" key="5">
    <source>
        <dbReference type="ARBA" id="ARBA00023204"/>
    </source>
</evidence>
<dbReference type="GO" id="GO:0140664">
    <property type="term" value="F:ATP-dependent DNA damage sensor activity"/>
    <property type="evidence" value="ECO:0007669"/>
    <property type="project" value="InterPro"/>
</dbReference>
<dbReference type="PANTHER" id="PTHR46487:SF1">
    <property type="entry name" value="DNA REPAIR PROTEIN XRCC3"/>
    <property type="match status" value="1"/>
</dbReference>
<name>A0AAD6XIR2_9AGAR</name>
<evidence type="ECO:0000313" key="10">
    <source>
        <dbReference type="Proteomes" id="UP001218188"/>
    </source>
</evidence>
<keyword evidence="10" id="KW-1185">Reference proteome</keyword>
<keyword evidence="4" id="KW-0067">ATP-binding</keyword>
<dbReference type="GO" id="GO:0071140">
    <property type="term" value="P:resolution of mitotic recombination intermediates"/>
    <property type="evidence" value="ECO:0007669"/>
    <property type="project" value="TreeGrafter"/>
</dbReference>
<dbReference type="GO" id="GO:0005657">
    <property type="term" value="C:replication fork"/>
    <property type="evidence" value="ECO:0007669"/>
    <property type="project" value="TreeGrafter"/>
</dbReference>
<dbReference type="Proteomes" id="UP001218188">
    <property type="component" value="Unassembled WGS sequence"/>
</dbReference>
<keyword evidence="5" id="KW-0234">DNA repair</keyword>
<dbReference type="GO" id="GO:0016787">
    <property type="term" value="F:hydrolase activity"/>
    <property type="evidence" value="ECO:0007669"/>
    <property type="project" value="UniProtKB-KW"/>
</dbReference>
<keyword evidence="3" id="KW-0227">DNA damage</keyword>
<evidence type="ECO:0000256" key="3">
    <source>
        <dbReference type="ARBA" id="ARBA00022763"/>
    </source>
</evidence>
<evidence type="ECO:0000256" key="4">
    <source>
        <dbReference type="ARBA" id="ARBA00022840"/>
    </source>
</evidence>